<protein>
    <submittedName>
        <fullName evidence="2">Uncharacterized protein</fullName>
    </submittedName>
</protein>
<evidence type="ECO:0000313" key="3">
    <source>
        <dbReference type="Proteomes" id="UP001059041"/>
    </source>
</evidence>
<evidence type="ECO:0000313" key="2">
    <source>
        <dbReference type="EMBL" id="KAI7800595.1"/>
    </source>
</evidence>
<gene>
    <name evidence="2" type="ORF">IRJ41_007055</name>
</gene>
<comment type="caution">
    <text evidence="2">The sequence shown here is derived from an EMBL/GenBank/DDBJ whole genome shotgun (WGS) entry which is preliminary data.</text>
</comment>
<feature type="region of interest" description="Disordered" evidence="1">
    <location>
        <begin position="115"/>
        <end position="137"/>
    </location>
</feature>
<reference evidence="2" key="1">
    <citation type="submission" date="2021-02" db="EMBL/GenBank/DDBJ databases">
        <title>Comparative genomics reveals that relaxation of natural selection precedes convergent phenotypic evolution of cavefish.</title>
        <authorList>
            <person name="Peng Z."/>
        </authorList>
    </citation>
    <scope>NUCLEOTIDE SEQUENCE</scope>
    <source>
        <tissue evidence="2">Muscle</tissue>
    </source>
</reference>
<dbReference type="EMBL" id="JAFHDT010000014">
    <property type="protein sequence ID" value="KAI7800595.1"/>
    <property type="molecule type" value="Genomic_DNA"/>
</dbReference>
<dbReference type="AlphaFoldDB" id="A0A9W7WIT1"/>
<sequence>MTAVPFSSSDSHVTGSKALPVLSLMLQEADTYGQEEPLLAFKTGKCVYYGHSPTSQPGNGSKESQGKSFRQSEMYLMLPHCAILHLLSLSLERWRNTVSGLRGISLIEEWKKDRETQRERKGAGVSGQVDVTSPAVL</sequence>
<dbReference type="Proteomes" id="UP001059041">
    <property type="component" value="Linkage Group LG14"/>
</dbReference>
<evidence type="ECO:0000256" key="1">
    <source>
        <dbReference type="SAM" id="MobiDB-lite"/>
    </source>
</evidence>
<name>A0A9W7WIT1_TRIRA</name>
<accession>A0A9W7WIT1</accession>
<proteinExistence type="predicted"/>
<keyword evidence="3" id="KW-1185">Reference proteome</keyword>
<organism evidence="2 3">
    <name type="scientific">Triplophysa rosa</name>
    <name type="common">Cave loach</name>
    <dbReference type="NCBI Taxonomy" id="992332"/>
    <lineage>
        <taxon>Eukaryota</taxon>
        <taxon>Metazoa</taxon>
        <taxon>Chordata</taxon>
        <taxon>Craniata</taxon>
        <taxon>Vertebrata</taxon>
        <taxon>Euteleostomi</taxon>
        <taxon>Actinopterygii</taxon>
        <taxon>Neopterygii</taxon>
        <taxon>Teleostei</taxon>
        <taxon>Ostariophysi</taxon>
        <taxon>Cypriniformes</taxon>
        <taxon>Nemacheilidae</taxon>
        <taxon>Triplophysa</taxon>
    </lineage>
</organism>